<feature type="compositionally biased region" description="Polar residues" evidence="1">
    <location>
        <begin position="332"/>
        <end position="356"/>
    </location>
</feature>
<feature type="compositionally biased region" description="Polar residues" evidence="1">
    <location>
        <begin position="663"/>
        <end position="676"/>
    </location>
</feature>
<dbReference type="EMBL" id="AYKW01000001">
    <property type="protein sequence ID" value="PIL37537.1"/>
    <property type="molecule type" value="Genomic_DNA"/>
</dbReference>
<feature type="region of interest" description="Disordered" evidence="1">
    <location>
        <begin position="1037"/>
        <end position="1137"/>
    </location>
</feature>
<feature type="compositionally biased region" description="Low complexity" evidence="1">
    <location>
        <begin position="1069"/>
        <end position="1084"/>
    </location>
</feature>
<dbReference type="InterPro" id="IPR009072">
    <property type="entry name" value="Histone-fold"/>
</dbReference>
<name>A0A2G8SUU7_9APHY</name>
<feature type="compositionally biased region" description="Polar residues" evidence="1">
    <location>
        <begin position="286"/>
        <end position="302"/>
    </location>
</feature>
<sequence>MSVQCPTYISARSAEVILSDVRPIKLKPDALHAINVLLDEALYSILSTARSLATDRLKAALLKVLPTSLGKEALLEAEVELKAYWDRTGSVRSPLSPRHGETVVFDLQWSFELSWTCPRAREQLLRLKCEAYSTMNDSDEDAEAEKLLQHHMEAGGASSPPSPALLAPAALYLTAILEAICEYVIWPFIYRCMLTAARFCPCHRCPAAAAARHVLSNVSRVAARDSSRTLASVQDLFTALGEDNTIYGMFKAMKVFAHIEALSKTQSSRPRRSKSISRGTDKAIVSRTSSSSPLNGESTASHARTPSTSTVTGTVSGTASASGTARSRVSTESQKSTVVGSSESRGASLEKTQTKGSKIFHSRTPSDKLLHHDPANSALARSATENGINRENGLEFEFVTAAGVTEDDELQQEFDELMRSGATMKVSLTPDRLKSMEVYKQERFERERLSRRGTRGADKPQDGASLPESTSKLRGGKNGRSLRHVDSIVEDEEESGSSTHAPATPSHSSPPSSMRMRNMSFTATTTTVTTRPPSDQRLRSISISNVPHPRDKDGISRKASNATRDLLRQGSQNAAPPPTSASTNLGGIQKTRKKQVNLESMDLDDVLAGLDGDDVEDFVEVRAPVKTASPTDSPRSPGGSRISKNTQDLIAFLDAGPPEEPSLQPSANASVISFESSRARSGRLQRMMSRLTLGGSKESLNGSYKMSEETPKTPKTPLSLSRKNSKMGLVTSPPPAFKSASLQSKRSIPNVNGAAAYPSVIVATPPPRYVRPMPPPVSAASSTSTEDGLPSSNPPTLSRRNIRKAVPGIDDAVSPTSSAGHDSILESRPSSASVQVNGQGQGHRIARVYDDSKLPSPPAPAPAPVHHKTPIVNGHGHPVKLDTSESSLRVTSPDRKLSHIHAKAESGYASRSASRSPITPSQTQPPQPQPAGPTISLEIAEEMRKMLGTATSAEECRLVVDLFLVRSGFPLKEPASASASALAVVAGEGAGAGEGEEDGDGEGKGGADAAKKLEDAIAARSAADAEVERGLVALFLGGDDVDGLTSSRCSSSQSRSSAEQEQEQDQHTSSKSPDPAAPSASASPAPAPEPVAEPAPEREPKPERESEQERGPGLGPEALEQQQQQNFRNPSPVSSSH</sequence>
<feature type="region of interest" description="Disordered" evidence="1">
    <location>
        <begin position="266"/>
        <end position="372"/>
    </location>
</feature>
<accession>A0A2G8SUU7</accession>
<feature type="compositionally biased region" description="Polar residues" evidence="1">
    <location>
        <begin position="828"/>
        <end position="838"/>
    </location>
</feature>
<dbReference type="AlphaFoldDB" id="A0A2G8SUU7"/>
<dbReference type="OrthoDB" id="5382203at2759"/>
<feature type="compositionally biased region" description="Low complexity" evidence="1">
    <location>
        <begin position="304"/>
        <end position="331"/>
    </location>
</feature>
<dbReference type="Proteomes" id="UP000230002">
    <property type="component" value="Unassembled WGS sequence"/>
</dbReference>
<feature type="compositionally biased region" description="Basic and acidic residues" evidence="1">
    <location>
        <begin position="444"/>
        <end position="461"/>
    </location>
</feature>
<evidence type="ECO:0000313" key="3">
    <source>
        <dbReference type="Proteomes" id="UP000230002"/>
    </source>
</evidence>
<feature type="region of interest" description="Disordered" evidence="1">
    <location>
        <begin position="772"/>
        <end position="933"/>
    </location>
</feature>
<comment type="caution">
    <text evidence="2">The sequence shown here is derived from an EMBL/GenBank/DDBJ whole genome shotgun (WGS) entry which is preliminary data.</text>
</comment>
<feature type="compositionally biased region" description="Polar residues" evidence="1">
    <location>
        <begin position="1120"/>
        <end position="1137"/>
    </location>
</feature>
<dbReference type="GO" id="GO:0046982">
    <property type="term" value="F:protein heterodimerization activity"/>
    <property type="evidence" value="ECO:0007669"/>
    <property type="project" value="InterPro"/>
</dbReference>
<feature type="compositionally biased region" description="Low complexity" evidence="1">
    <location>
        <begin position="497"/>
        <end position="513"/>
    </location>
</feature>
<feature type="compositionally biased region" description="Basic and acidic residues" evidence="1">
    <location>
        <begin position="1095"/>
        <end position="1110"/>
    </location>
</feature>
<evidence type="ECO:0000313" key="2">
    <source>
        <dbReference type="EMBL" id="PIL37537.1"/>
    </source>
</evidence>
<dbReference type="Gene3D" id="1.10.20.10">
    <property type="entry name" value="Histone, subunit A"/>
    <property type="match status" value="1"/>
</dbReference>
<evidence type="ECO:0000256" key="1">
    <source>
        <dbReference type="SAM" id="MobiDB-lite"/>
    </source>
</evidence>
<reference evidence="2 3" key="1">
    <citation type="journal article" date="2015" name="Sci. Rep.">
        <title>Chromosome-level genome map provides insights into diverse defense mechanisms in the medicinal fungus Ganoderma sinense.</title>
        <authorList>
            <person name="Zhu Y."/>
            <person name="Xu J."/>
            <person name="Sun C."/>
            <person name="Zhou S."/>
            <person name="Xu H."/>
            <person name="Nelson D.R."/>
            <person name="Qian J."/>
            <person name="Song J."/>
            <person name="Luo H."/>
            <person name="Xiang L."/>
            <person name="Li Y."/>
            <person name="Xu Z."/>
            <person name="Ji A."/>
            <person name="Wang L."/>
            <person name="Lu S."/>
            <person name="Hayward A."/>
            <person name="Sun W."/>
            <person name="Li X."/>
            <person name="Schwartz D.C."/>
            <person name="Wang Y."/>
            <person name="Chen S."/>
        </authorList>
    </citation>
    <scope>NUCLEOTIDE SEQUENCE [LARGE SCALE GENOMIC DNA]</scope>
    <source>
        <strain evidence="2 3">ZZ0214-1</strain>
    </source>
</reference>
<feature type="compositionally biased region" description="Low complexity" evidence="1">
    <location>
        <begin position="1046"/>
        <end position="1059"/>
    </location>
</feature>
<keyword evidence="3" id="KW-1185">Reference proteome</keyword>
<feature type="compositionally biased region" description="Polar residues" evidence="1">
    <location>
        <begin position="558"/>
        <end position="586"/>
    </location>
</feature>
<feature type="compositionally biased region" description="Polar residues" evidence="1">
    <location>
        <begin position="790"/>
        <end position="799"/>
    </location>
</feature>
<dbReference type="STRING" id="1077348.A0A2G8SUU7"/>
<organism evidence="2 3">
    <name type="scientific">Ganoderma sinense ZZ0214-1</name>
    <dbReference type="NCBI Taxonomy" id="1077348"/>
    <lineage>
        <taxon>Eukaryota</taxon>
        <taxon>Fungi</taxon>
        <taxon>Dikarya</taxon>
        <taxon>Basidiomycota</taxon>
        <taxon>Agaricomycotina</taxon>
        <taxon>Agaricomycetes</taxon>
        <taxon>Polyporales</taxon>
        <taxon>Polyporaceae</taxon>
        <taxon>Ganoderma</taxon>
    </lineage>
</organism>
<gene>
    <name evidence="2" type="ORF">GSI_01231</name>
</gene>
<proteinExistence type="predicted"/>
<feature type="region of interest" description="Disordered" evidence="1">
    <location>
        <begin position="621"/>
        <end position="744"/>
    </location>
</feature>
<feature type="region of interest" description="Disordered" evidence="1">
    <location>
        <begin position="444"/>
        <end position="590"/>
    </location>
</feature>
<protein>
    <submittedName>
        <fullName evidence="2">Uncharacterized protein</fullName>
    </submittedName>
</protein>